<reference evidence="5" key="1">
    <citation type="submission" date="2021-02" db="EMBL/GenBank/DDBJ databases">
        <authorList>
            <person name="Nowell W R."/>
        </authorList>
    </citation>
    <scope>NUCLEOTIDE SEQUENCE</scope>
</reference>
<dbReference type="InterPro" id="IPR004911">
    <property type="entry name" value="Interferon-induced_GILT"/>
</dbReference>
<dbReference type="EC" id="2.7.7.48" evidence="3"/>
<keyword evidence="3" id="KW-0694">RNA-binding</keyword>
<evidence type="ECO:0000256" key="2">
    <source>
        <dbReference type="ARBA" id="ARBA00023180"/>
    </source>
</evidence>
<dbReference type="Pfam" id="PF03227">
    <property type="entry name" value="GILT"/>
    <property type="match status" value="1"/>
</dbReference>
<proteinExistence type="inferred from homology"/>
<organism evidence="5 6">
    <name type="scientific">Adineta steineri</name>
    <dbReference type="NCBI Taxonomy" id="433720"/>
    <lineage>
        <taxon>Eukaryota</taxon>
        <taxon>Metazoa</taxon>
        <taxon>Spiralia</taxon>
        <taxon>Gnathifera</taxon>
        <taxon>Rotifera</taxon>
        <taxon>Eurotatoria</taxon>
        <taxon>Bdelloidea</taxon>
        <taxon>Adinetida</taxon>
        <taxon>Adinetidae</taxon>
        <taxon>Adineta</taxon>
    </lineage>
</organism>
<comment type="caution">
    <text evidence="5">The sequence shown here is derived from an EMBL/GenBank/DDBJ whole genome shotgun (WGS) entry which is preliminary data.</text>
</comment>
<dbReference type="AlphaFoldDB" id="A0A814ICR0"/>
<evidence type="ECO:0000313" key="5">
    <source>
        <dbReference type="EMBL" id="CAF1022715.1"/>
    </source>
</evidence>
<dbReference type="GO" id="GO:0031380">
    <property type="term" value="C:nuclear RNA-directed RNA polymerase complex"/>
    <property type="evidence" value="ECO:0007669"/>
    <property type="project" value="TreeGrafter"/>
</dbReference>
<accession>A0A814ICR0</accession>
<keyword evidence="2" id="KW-0325">Glycoprotein</keyword>
<keyword evidence="3" id="KW-0548">Nucleotidyltransferase</keyword>
<protein>
    <recommendedName>
        <fullName evidence="3">RNA-dependent RNA polymerase</fullName>
        <ecNumber evidence="3">2.7.7.48</ecNumber>
    </recommendedName>
</protein>
<name>A0A814ICR0_9BILA</name>
<dbReference type="GO" id="GO:0003723">
    <property type="term" value="F:RNA binding"/>
    <property type="evidence" value="ECO:0007669"/>
    <property type="project" value="UniProtKB-KW"/>
</dbReference>
<dbReference type="GO" id="GO:0030422">
    <property type="term" value="P:siRNA processing"/>
    <property type="evidence" value="ECO:0007669"/>
    <property type="project" value="TreeGrafter"/>
</dbReference>
<dbReference type="EMBL" id="CAJNOE010000184">
    <property type="protein sequence ID" value="CAF1022715.1"/>
    <property type="molecule type" value="Genomic_DNA"/>
</dbReference>
<evidence type="ECO:0000256" key="1">
    <source>
        <dbReference type="ARBA" id="ARBA00005679"/>
    </source>
</evidence>
<keyword evidence="3" id="KW-0696">RNA-directed RNA polymerase</keyword>
<evidence type="ECO:0000256" key="3">
    <source>
        <dbReference type="RuleBase" id="RU363098"/>
    </source>
</evidence>
<dbReference type="InterPro" id="IPR057596">
    <property type="entry name" value="RDRP_core"/>
</dbReference>
<gene>
    <name evidence="5" type="ORF">IZO911_LOCUS18816</name>
</gene>
<evidence type="ECO:0000313" key="6">
    <source>
        <dbReference type="Proteomes" id="UP000663860"/>
    </source>
</evidence>
<sequence length="720" mass="84310">MSFSISLKKYHVTLAFGDFISPMEFKCAGSKFLYEKNQYSPCKINFTIYNPSICVCMKQKKFKLKSEHIDIDRGINIDEKSIDGFIVYIYLKGNPDEYEMQNQANGFTRRLYLPNIRGQQYEPCLSAMRLAIYSTNNTSNTICQVLGNFNQYFTDHSIVTYDSSIKFSYREFIYRNNLSIHLNTFMKKYALQMFLSVGSRIYDQMINNNTMKKYIYELSNRNDDNLFYYVLERLRRFAVMPENYYSDFSIIIPDIIKKYEVLYLNSTFYRVDRSWTNYVRIPWFCFTPTRCIIKPFKFMRSNRVFRHMSDVSRSMAFIEFRDDIGSAFLSKELNSLLEGYLENEFKFANRHYVYLHHAQSQIRNKQFYFYCEEEGGMTREELEDWMGNFDDEKLPAKNTARRTQPFSSTEDTIEIDKELVETIPDVKTSDGKYNFTDGVGQISSELNLKVHEAIGVDVDNDGYVSSVLQIRYGGCKGTIAVNPHLDGKEKQLLIRPSMNKFKCNHQILELCKRSLRRHLCLNRQVIDLLSYRGISSECLLVCQLRNMLWLIKSLTSNESALSVLRQKVIRVLPWPEISYHSCLSKEPECTGNKQQLCVQNMYSFSTFLQYLQCQTETYRTIPDNGEQCANETSNNLIKWSDVELCVTSEKSNELFHNSLKQTRLASARKSCTIHLNKESWCIHDGSWKNCAEGHDEISFIKAICSRYNGTDKPIECETFI</sequence>
<comment type="similarity">
    <text evidence="3">Belongs to the RdRP family.</text>
</comment>
<comment type="similarity">
    <text evidence="1">Belongs to the GILT family.</text>
</comment>
<comment type="catalytic activity">
    <reaction evidence="3">
        <text>RNA(n) + a ribonucleoside 5'-triphosphate = RNA(n+1) + diphosphate</text>
        <dbReference type="Rhea" id="RHEA:21248"/>
        <dbReference type="Rhea" id="RHEA-COMP:14527"/>
        <dbReference type="Rhea" id="RHEA-COMP:17342"/>
        <dbReference type="ChEBI" id="CHEBI:33019"/>
        <dbReference type="ChEBI" id="CHEBI:61557"/>
        <dbReference type="ChEBI" id="CHEBI:140395"/>
        <dbReference type="EC" id="2.7.7.48"/>
    </reaction>
</comment>
<dbReference type="PANTHER" id="PTHR23079:SF55">
    <property type="entry name" value="RNA-DIRECTED RNA POLYMERASE"/>
    <property type="match status" value="1"/>
</dbReference>
<dbReference type="Pfam" id="PF05183">
    <property type="entry name" value="RdRP"/>
    <property type="match status" value="1"/>
</dbReference>
<dbReference type="Proteomes" id="UP000663860">
    <property type="component" value="Unassembled WGS sequence"/>
</dbReference>
<feature type="domain" description="RDRP core" evidence="4">
    <location>
        <begin position="286"/>
        <end position="570"/>
    </location>
</feature>
<keyword evidence="3" id="KW-0808">Transferase</keyword>
<evidence type="ECO:0000259" key="4">
    <source>
        <dbReference type="Pfam" id="PF05183"/>
    </source>
</evidence>
<dbReference type="InterPro" id="IPR007855">
    <property type="entry name" value="RDRP"/>
</dbReference>
<dbReference type="GO" id="GO:0016671">
    <property type="term" value="F:oxidoreductase activity, acting on a sulfur group of donors, disulfide as acceptor"/>
    <property type="evidence" value="ECO:0007669"/>
    <property type="project" value="InterPro"/>
</dbReference>
<dbReference type="PANTHER" id="PTHR23079">
    <property type="entry name" value="RNA-DEPENDENT RNA POLYMERASE"/>
    <property type="match status" value="1"/>
</dbReference>
<dbReference type="GO" id="GO:0003968">
    <property type="term" value="F:RNA-directed RNA polymerase activity"/>
    <property type="evidence" value="ECO:0007669"/>
    <property type="project" value="UniProtKB-KW"/>
</dbReference>